<organism evidence="1 2">
    <name type="scientific">Tanacetum coccineum</name>
    <dbReference type="NCBI Taxonomy" id="301880"/>
    <lineage>
        <taxon>Eukaryota</taxon>
        <taxon>Viridiplantae</taxon>
        <taxon>Streptophyta</taxon>
        <taxon>Embryophyta</taxon>
        <taxon>Tracheophyta</taxon>
        <taxon>Spermatophyta</taxon>
        <taxon>Magnoliopsida</taxon>
        <taxon>eudicotyledons</taxon>
        <taxon>Gunneridae</taxon>
        <taxon>Pentapetalae</taxon>
        <taxon>asterids</taxon>
        <taxon>campanulids</taxon>
        <taxon>Asterales</taxon>
        <taxon>Asteraceae</taxon>
        <taxon>Asteroideae</taxon>
        <taxon>Anthemideae</taxon>
        <taxon>Anthemidinae</taxon>
        <taxon>Tanacetum</taxon>
    </lineage>
</organism>
<accession>A0ABQ4X5J5</accession>
<name>A0ABQ4X5J5_9ASTR</name>
<reference evidence="1" key="2">
    <citation type="submission" date="2022-01" db="EMBL/GenBank/DDBJ databases">
        <authorList>
            <person name="Yamashiro T."/>
            <person name="Shiraishi A."/>
            <person name="Satake H."/>
            <person name="Nakayama K."/>
        </authorList>
    </citation>
    <scope>NUCLEOTIDE SEQUENCE</scope>
</reference>
<sequence length="125" mass="13952">MLVEWNSGKHEATVIIALKINRSRNVSESIDEDGYIQMQFINLKSLLCFSMSVHKRGVEFKEWVLVESVVVSLDSTNTFAKEDRKDIQEGKCSKAWKGPSCMVMGAIACTMMPSLVSDYAIVDVG</sequence>
<dbReference type="Proteomes" id="UP001151760">
    <property type="component" value="Unassembled WGS sequence"/>
</dbReference>
<evidence type="ECO:0000313" key="2">
    <source>
        <dbReference type="Proteomes" id="UP001151760"/>
    </source>
</evidence>
<dbReference type="EMBL" id="BQNB010009224">
    <property type="protein sequence ID" value="GJS60494.1"/>
    <property type="molecule type" value="Genomic_DNA"/>
</dbReference>
<gene>
    <name evidence="1" type="ORF">Tco_0655278</name>
</gene>
<keyword evidence="2" id="KW-1185">Reference proteome</keyword>
<reference evidence="1" key="1">
    <citation type="journal article" date="2022" name="Int. J. Mol. Sci.">
        <title>Draft Genome of Tanacetum Coccineum: Genomic Comparison of Closely Related Tanacetum-Family Plants.</title>
        <authorList>
            <person name="Yamashiro T."/>
            <person name="Shiraishi A."/>
            <person name="Nakayama K."/>
            <person name="Satake H."/>
        </authorList>
    </citation>
    <scope>NUCLEOTIDE SEQUENCE</scope>
</reference>
<proteinExistence type="predicted"/>
<protein>
    <submittedName>
        <fullName evidence="1">Uncharacterized protein</fullName>
    </submittedName>
</protein>
<evidence type="ECO:0000313" key="1">
    <source>
        <dbReference type="EMBL" id="GJS60494.1"/>
    </source>
</evidence>
<comment type="caution">
    <text evidence="1">The sequence shown here is derived from an EMBL/GenBank/DDBJ whole genome shotgun (WGS) entry which is preliminary data.</text>
</comment>